<evidence type="ECO:0000313" key="3">
    <source>
        <dbReference type="Proteomes" id="UP001596516"/>
    </source>
</evidence>
<dbReference type="RefSeq" id="WP_377406889.1">
    <property type="nucleotide sequence ID" value="NZ_JBHTFQ010000018.1"/>
</dbReference>
<keyword evidence="3" id="KW-1185">Reference proteome</keyword>
<comment type="caution">
    <text evidence="2">The sequence shown here is derived from an EMBL/GenBank/DDBJ whole genome shotgun (WGS) entry which is preliminary data.</text>
</comment>
<dbReference type="Pfam" id="PF10502">
    <property type="entry name" value="Peptidase_S26"/>
    <property type="match status" value="1"/>
</dbReference>
<dbReference type="InterPro" id="IPR036286">
    <property type="entry name" value="LexA/Signal_pep-like_sf"/>
</dbReference>
<protein>
    <submittedName>
        <fullName evidence="2">S26 family signal peptidase</fullName>
    </submittedName>
</protein>
<gene>
    <name evidence="2" type="ORF">ACFQXB_19455</name>
</gene>
<reference evidence="3" key="1">
    <citation type="journal article" date="2019" name="Int. J. Syst. Evol. Microbiol.">
        <title>The Global Catalogue of Microorganisms (GCM) 10K type strain sequencing project: providing services to taxonomists for standard genome sequencing and annotation.</title>
        <authorList>
            <consortium name="The Broad Institute Genomics Platform"/>
            <consortium name="The Broad Institute Genome Sequencing Center for Infectious Disease"/>
            <person name="Wu L."/>
            <person name="Ma J."/>
        </authorList>
    </citation>
    <scope>NUCLEOTIDE SEQUENCE [LARGE SCALE GENOMIC DNA]</scope>
    <source>
        <strain evidence="3">CGMCC 1.12750</strain>
    </source>
</reference>
<proteinExistence type="predicted"/>
<dbReference type="Gene3D" id="2.10.109.10">
    <property type="entry name" value="Umud Fragment, subunit A"/>
    <property type="match status" value="1"/>
</dbReference>
<dbReference type="SUPFAM" id="SSF51306">
    <property type="entry name" value="LexA/Signal peptidase"/>
    <property type="match status" value="1"/>
</dbReference>
<sequence>MTRAGYVWITSLSALAIAGVSLADVAPRLVWNASASVPLGLYLLRSPEPLGLGDLVAVEPPEPLARFLAERGYIADGVPLLKHVIALPGRQVCRHGRAVTVDGQPVGEARERDRMGRDLPVWQGCRIIGEGEIFLMNPSVEDSLDGRYFGPTPRTSVIGQAIPIWTEPDPGSRGAARAAAP</sequence>
<accession>A0ABW2UQU7</accession>
<dbReference type="InterPro" id="IPR019533">
    <property type="entry name" value="Peptidase_S26"/>
</dbReference>
<name>A0ABW2UQU7_9RHOB</name>
<dbReference type="EMBL" id="JBHTFQ010000018">
    <property type="protein sequence ID" value="MFC7706351.1"/>
    <property type="molecule type" value="Genomic_DNA"/>
</dbReference>
<evidence type="ECO:0000313" key="2">
    <source>
        <dbReference type="EMBL" id="MFC7706351.1"/>
    </source>
</evidence>
<feature type="domain" description="Peptidase S26" evidence="1">
    <location>
        <begin position="9"/>
        <end position="165"/>
    </location>
</feature>
<dbReference type="Proteomes" id="UP001596516">
    <property type="component" value="Unassembled WGS sequence"/>
</dbReference>
<evidence type="ECO:0000259" key="1">
    <source>
        <dbReference type="Pfam" id="PF10502"/>
    </source>
</evidence>
<organism evidence="2 3">
    <name type="scientific">Plastorhodobacter daqingensis</name>
    <dbReference type="NCBI Taxonomy" id="1387281"/>
    <lineage>
        <taxon>Bacteria</taxon>
        <taxon>Pseudomonadati</taxon>
        <taxon>Pseudomonadota</taxon>
        <taxon>Alphaproteobacteria</taxon>
        <taxon>Rhodobacterales</taxon>
        <taxon>Paracoccaceae</taxon>
        <taxon>Plastorhodobacter</taxon>
    </lineage>
</organism>